<protein>
    <recommendedName>
        <fullName evidence="1">Protein kinase domain-containing protein</fullName>
    </recommendedName>
</protein>
<dbReference type="AlphaFoldDB" id="A0A9P7FQH6"/>
<dbReference type="Pfam" id="PF07714">
    <property type="entry name" value="PK_Tyr_Ser-Thr"/>
    <property type="match status" value="1"/>
</dbReference>
<comment type="caution">
    <text evidence="2">The sequence shown here is derived from an EMBL/GenBank/DDBJ whole genome shotgun (WGS) entry which is preliminary data.</text>
</comment>
<evidence type="ECO:0000313" key="2">
    <source>
        <dbReference type="EMBL" id="KAG5636662.1"/>
    </source>
</evidence>
<keyword evidence="3" id="KW-1185">Reference proteome</keyword>
<dbReference type="EMBL" id="JABCKI010005906">
    <property type="protein sequence ID" value="KAG5636662.1"/>
    <property type="molecule type" value="Genomic_DNA"/>
</dbReference>
<evidence type="ECO:0000313" key="3">
    <source>
        <dbReference type="Proteomes" id="UP000717328"/>
    </source>
</evidence>
<feature type="domain" description="Protein kinase" evidence="1">
    <location>
        <begin position="133"/>
        <end position="407"/>
    </location>
</feature>
<sequence length="438" mass="48608">MPTSNTTSRISIPPTVNVRSAKKSFNPFSRLTSHGNAKDIESDDAVTAQLVALRQRLQPIIDRLVQAFRNPNTYSRLLASQKGDAQALLDVFQLIVTVGPAKNSGRTLILASRELTASSGLYPSQFLLASVELYDERPIAAGTHVDIRRGTLRGRDVCVKTIRVYRTSIYDTILKTIAREAIFWGQLAHPNLLPFYGVCTFGQQTSLVFPWAANGNVAEFLEAHPVANRLLLCADIAGGLAHLHENNLVYGCLKGSKVLIDTSHRAYLGDFGISAADDPEILRWAAQSVAKSNGSSVRWLAPELYDDNGQVGHSEENSSNRRESDIYAWACVCYEIFAERVPFFEESRDPFVIQKVLKGVRPSRPKCSAGLTDEIWTLMNKCWERQPSQRPTSARVLSKLIDMQPIDYRPPGEWTGQMLSPNVSDIPLALNRVDKLIA</sequence>
<proteinExistence type="predicted"/>
<dbReference type="PROSITE" id="PS50011">
    <property type="entry name" value="PROTEIN_KINASE_DOM"/>
    <property type="match status" value="1"/>
</dbReference>
<accession>A0A9P7FQH6</accession>
<evidence type="ECO:0000259" key="1">
    <source>
        <dbReference type="PROSITE" id="PS50011"/>
    </source>
</evidence>
<dbReference type="InterPro" id="IPR001245">
    <property type="entry name" value="Ser-Thr/Tyr_kinase_cat_dom"/>
</dbReference>
<reference evidence="2" key="2">
    <citation type="submission" date="2021-10" db="EMBL/GenBank/DDBJ databases">
        <title>Phylogenomics reveals ancestral predisposition of the termite-cultivated fungus Termitomyces towards a domesticated lifestyle.</title>
        <authorList>
            <person name="Auxier B."/>
            <person name="Grum-Grzhimaylo A."/>
            <person name="Cardenas M.E."/>
            <person name="Lodge J.D."/>
            <person name="Laessoe T."/>
            <person name="Pedersen O."/>
            <person name="Smith M.E."/>
            <person name="Kuyper T.W."/>
            <person name="Franco-Molano E.A."/>
            <person name="Baroni T.J."/>
            <person name="Aanen D.K."/>
        </authorList>
    </citation>
    <scope>NUCLEOTIDE SEQUENCE</scope>
    <source>
        <strain evidence="2">D49</strain>
    </source>
</reference>
<dbReference type="Gene3D" id="1.10.510.10">
    <property type="entry name" value="Transferase(Phosphotransferase) domain 1"/>
    <property type="match status" value="1"/>
</dbReference>
<name>A0A9P7FQH6_9AGAR</name>
<dbReference type="GO" id="GO:0005524">
    <property type="term" value="F:ATP binding"/>
    <property type="evidence" value="ECO:0007669"/>
    <property type="project" value="InterPro"/>
</dbReference>
<dbReference type="InterPro" id="IPR011009">
    <property type="entry name" value="Kinase-like_dom_sf"/>
</dbReference>
<dbReference type="Proteomes" id="UP000717328">
    <property type="component" value="Unassembled WGS sequence"/>
</dbReference>
<organism evidence="2 3">
    <name type="scientific">Sphagnurus paluster</name>
    <dbReference type="NCBI Taxonomy" id="117069"/>
    <lineage>
        <taxon>Eukaryota</taxon>
        <taxon>Fungi</taxon>
        <taxon>Dikarya</taxon>
        <taxon>Basidiomycota</taxon>
        <taxon>Agaricomycotina</taxon>
        <taxon>Agaricomycetes</taxon>
        <taxon>Agaricomycetidae</taxon>
        <taxon>Agaricales</taxon>
        <taxon>Tricholomatineae</taxon>
        <taxon>Lyophyllaceae</taxon>
        <taxon>Sphagnurus</taxon>
    </lineage>
</organism>
<dbReference type="SUPFAM" id="SSF56112">
    <property type="entry name" value="Protein kinase-like (PK-like)"/>
    <property type="match status" value="1"/>
</dbReference>
<reference evidence="2" key="1">
    <citation type="submission" date="2021-02" db="EMBL/GenBank/DDBJ databases">
        <authorList>
            <person name="Nieuwenhuis M."/>
            <person name="Van De Peppel L.J.J."/>
        </authorList>
    </citation>
    <scope>NUCLEOTIDE SEQUENCE</scope>
    <source>
        <strain evidence="2">D49</strain>
    </source>
</reference>
<dbReference type="GO" id="GO:0004674">
    <property type="term" value="F:protein serine/threonine kinase activity"/>
    <property type="evidence" value="ECO:0007669"/>
    <property type="project" value="TreeGrafter"/>
</dbReference>
<dbReference type="PANTHER" id="PTHR44329">
    <property type="entry name" value="SERINE/THREONINE-PROTEIN KINASE TNNI3K-RELATED"/>
    <property type="match status" value="1"/>
</dbReference>
<dbReference type="InterPro" id="IPR051681">
    <property type="entry name" value="Ser/Thr_Kinases-Pseudokinases"/>
</dbReference>
<dbReference type="InterPro" id="IPR000719">
    <property type="entry name" value="Prot_kinase_dom"/>
</dbReference>
<dbReference type="OrthoDB" id="122279at2759"/>
<gene>
    <name evidence="2" type="ORF">H0H81_007251</name>
</gene>